<dbReference type="InterPro" id="IPR018593">
    <property type="entry name" value="tRNA-endonuc_su_Sen15"/>
</dbReference>
<dbReference type="GO" id="GO:0005634">
    <property type="term" value="C:nucleus"/>
    <property type="evidence" value="ECO:0007669"/>
    <property type="project" value="UniProtKB-ARBA"/>
</dbReference>
<gene>
    <name evidence="5" type="ORF">BJG266_LOCUS2613</name>
    <name evidence="4" type="ORF">QVE165_LOCUS965</name>
</gene>
<feature type="domain" description="tRNA-splicing endonuclease subunit Sen15" evidence="3">
    <location>
        <begin position="15"/>
        <end position="110"/>
    </location>
</feature>
<dbReference type="PANTHER" id="PTHR28582:SF1">
    <property type="entry name" value="TRNA-SPLICING ENDONUCLEASE SUBUNIT SEN15"/>
    <property type="match status" value="1"/>
</dbReference>
<dbReference type="PANTHER" id="PTHR28582">
    <property type="entry name" value="TRNA-SPLICING ENDONUCLEASE SUBUNIT SEN15"/>
    <property type="match status" value="1"/>
</dbReference>
<evidence type="ECO:0000256" key="2">
    <source>
        <dbReference type="ARBA" id="ARBA00022694"/>
    </source>
</evidence>
<sequence length="159" mass="18336">MNLCNPKQKAFAQRVYFDLKICRKWSKLNVYFDETNKWIFFLGKQSDDQPLVFVLPMSCDEQLSVDDLFNLKSKLSLALPSDITENIESVLMAIIANDFTLGYFNFTLGLPIVTMPEILQSEISSKPSVSIIDNEFTDEIKNEITDDRWTTTNTNTTWD</sequence>
<dbReference type="OrthoDB" id="10002170at2759"/>
<evidence type="ECO:0000313" key="5">
    <source>
        <dbReference type="EMBL" id="CAF0753887.1"/>
    </source>
</evidence>
<dbReference type="GO" id="GO:0006388">
    <property type="term" value="P:tRNA splicing, via endonucleolytic cleavage and ligation"/>
    <property type="evidence" value="ECO:0007669"/>
    <property type="project" value="InterPro"/>
</dbReference>
<reference evidence="4" key="1">
    <citation type="submission" date="2021-02" db="EMBL/GenBank/DDBJ databases">
        <authorList>
            <person name="Nowell W R."/>
        </authorList>
    </citation>
    <scope>NUCLEOTIDE SEQUENCE</scope>
</reference>
<dbReference type="Pfam" id="PF09631">
    <property type="entry name" value="Sen15"/>
    <property type="match status" value="1"/>
</dbReference>
<dbReference type="EMBL" id="CAJNOI010000006">
    <property type="protein sequence ID" value="CAF0753887.1"/>
    <property type="molecule type" value="Genomic_DNA"/>
</dbReference>
<keyword evidence="2" id="KW-0819">tRNA processing</keyword>
<proteinExistence type="inferred from homology"/>
<dbReference type="EMBL" id="CAJNOM010000003">
    <property type="protein sequence ID" value="CAF0742101.1"/>
    <property type="molecule type" value="Genomic_DNA"/>
</dbReference>
<organism evidence="4 6">
    <name type="scientific">Adineta steineri</name>
    <dbReference type="NCBI Taxonomy" id="433720"/>
    <lineage>
        <taxon>Eukaryota</taxon>
        <taxon>Metazoa</taxon>
        <taxon>Spiralia</taxon>
        <taxon>Gnathifera</taxon>
        <taxon>Rotifera</taxon>
        <taxon>Eurotatoria</taxon>
        <taxon>Bdelloidea</taxon>
        <taxon>Adinetida</taxon>
        <taxon>Adinetidae</taxon>
        <taxon>Adineta</taxon>
    </lineage>
</organism>
<evidence type="ECO:0000256" key="1">
    <source>
        <dbReference type="ARBA" id="ARBA00006091"/>
    </source>
</evidence>
<keyword evidence="6" id="KW-1185">Reference proteome</keyword>
<evidence type="ECO:0000313" key="4">
    <source>
        <dbReference type="EMBL" id="CAF0742101.1"/>
    </source>
</evidence>
<dbReference type="Proteomes" id="UP000663832">
    <property type="component" value="Unassembled WGS sequence"/>
</dbReference>
<dbReference type="InterPro" id="IPR011856">
    <property type="entry name" value="tRNA_endonuc-like_dom_sf"/>
</dbReference>
<accession>A0A813NSN4</accession>
<dbReference type="AlphaFoldDB" id="A0A813NSN4"/>
<dbReference type="GO" id="GO:0003676">
    <property type="term" value="F:nucleic acid binding"/>
    <property type="evidence" value="ECO:0007669"/>
    <property type="project" value="InterPro"/>
</dbReference>
<dbReference type="SUPFAM" id="SSF53032">
    <property type="entry name" value="tRNA-intron endonuclease catalytic domain-like"/>
    <property type="match status" value="1"/>
</dbReference>
<dbReference type="Proteomes" id="UP000663877">
    <property type="component" value="Unassembled WGS sequence"/>
</dbReference>
<name>A0A813NSN4_9BILA</name>
<comment type="caution">
    <text evidence="4">The sequence shown here is derived from an EMBL/GenBank/DDBJ whole genome shotgun (WGS) entry which is preliminary data.</text>
</comment>
<comment type="similarity">
    <text evidence="1">Belongs to the SEN15 family.</text>
</comment>
<evidence type="ECO:0000259" key="3">
    <source>
        <dbReference type="Pfam" id="PF09631"/>
    </source>
</evidence>
<evidence type="ECO:0000313" key="6">
    <source>
        <dbReference type="Proteomes" id="UP000663832"/>
    </source>
</evidence>
<protein>
    <recommendedName>
        <fullName evidence="3">tRNA-splicing endonuclease subunit Sen15 domain-containing protein</fullName>
    </recommendedName>
</protein>
<dbReference type="InterPro" id="IPR036167">
    <property type="entry name" value="tRNA_intron_Endo_cat-like_sf"/>
</dbReference>
<dbReference type="Gene3D" id="3.40.1350.10">
    <property type="match status" value="1"/>
</dbReference>